<name>A0A8T0VQ09_PANVG</name>
<dbReference type="AlphaFoldDB" id="A0A8T0VQ09"/>
<keyword evidence="1" id="KW-0812">Transmembrane</keyword>
<dbReference type="EMBL" id="CM029040">
    <property type="protein sequence ID" value="KAG2635666.1"/>
    <property type="molecule type" value="Genomic_DNA"/>
</dbReference>
<protein>
    <submittedName>
        <fullName evidence="2">Uncharacterized protein</fullName>
    </submittedName>
</protein>
<feature type="transmembrane region" description="Helical" evidence="1">
    <location>
        <begin position="35"/>
        <end position="58"/>
    </location>
</feature>
<sequence>MSTTTAAHSHSNCEETSFWARLPVPTSRRFTLIQALKLMICFQIGIGLLNLFIYKLSYALQVGKQRRMESPVY</sequence>
<evidence type="ECO:0000313" key="2">
    <source>
        <dbReference type="EMBL" id="KAG2635666.1"/>
    </source>
</evidence>
<reference evidence="2" key="1">
    <citation type="submission" date="2020-05" db="EMBL/GenBank/DDBJ databases">
        <title>WGS assembly of Panicum virgatum.</title>
        <authorList>
            <person name="Lovell J.T."/>
            <person name="Jenkins J."/>
            <person name="Shu S."/>
            <person name="Juenger T.E."/>
            <person name="Schmutz J."/>
        </authorList>
    </citation>
    <scope>NUCLEOTIDE SEQUENCE</scope>
    <source>
        <strain evidence="2">AP13</strain>
    </source>
</reference>
<evidence type="ECO:0000313" key="3">
    <source>
        <dbReference type="Proteomes" id="UP000823388"/>
    </source>
</evidence>
<keyword evidence="1" id="KW-1133">Transmembrane helix</keyword>
<keyword evidence="3" id="KW-1185">Reference proteome</keyword>
<keyword evidence="1" id="KW-0472">Membrane</keyword>
<evidence type="ECO:0000256" key="1">
    <source>
        <dbReference type="SAM" id="Phobius"/>
    </source>
</evidence>
<accession>A0A8T0VQ09</accession>
<organism evidence="2 3">
    <name type="scientific">Panicum virgatum</name>
    <name type="common">Blackwell switchgrass</name>
    <dbReference type="NCBI Taxonomy" id="38727"/>
    <lineage>
        <taxon>Eukaryota</taxon>
        <taxon>Viridiplantae</taxon>
        <taxon>Streptophyta</taxon>
        <taxon>Embryophyta</taxon>
        <taxon>Tracheophyta</taxon>
        <taxon>Spermatophyta</taxon>
        <taxon>Magnoliopsida</taxon>
        <taxon>Liliopsida</taxon>
        <taxon>Poales</taxon>
        <taxon>Poaceae</taxon>
        <taxon>PACMAD clade</taxon>
        <taxon>Panicoideae</taxon>
        <taxon>Panicodae</taxon>
        <taxon>Paniceae</taxon>
        <taxon>Panicinae</taxon>
        <taxon>Panicum</taxon>
        <taxon>Panicum sect. Hiantes</taxon>
    </lineage>
</organism>
<proteinExistence type="predicted"/>
<gene>
    <name evidence="2" type="ORF">PVAP13_2NG366000</name>
</gene>
<comment type="caution">
    <text evidence="2">The sequence shown here is derived from an EMBL/GenBank/DDBJ whole genome shotgun (WGS) entry which is preliminary data.</text>
</comment>
<dbReference type="Proteomes" id="UP000823388">
    <property type="component" value="Chromosome 2N"/>
</dbReference>